<keyword evidence="1" id="KW-0051">Antiviral defense</keyword>
<dbReference type="SUPFAM" id="SSF81301">
    <property type="entry name" value="Nucleotidyltransferase"/>
    <property type="match status" value="1"/>
</dbReference>
<protein>
    <submittedName>
        <fullName evidence="2">Nucleotidyltransferase</fullName>
    </submittedName>
</protein>
<accession>A0A7K1SHX6</accession>
<organism evidence="2 3">
    <name type="scientific">Spirosoma arboris</name>
    <dbReference type="NCBI Taxonomy" id="2682092"/>
    <lineage>
        <taxon>Bacteria</taxon>
        <taxon>Pseudomonadati</taxon>
        <taxon>Bacteroidota</taxon>
        <taxon>Cytophagia</taxon>
        <taxon>Cytophagales</taxon>
        <taxon>Cytophagaceae</taxon>
        <taxon>Spirosoma</taxon>
    </lineage>
</organism>
<dbReference type="Pfam" id="PF18144">
    <property type="entry name" value="SMODS"/>
    <property type="match status" value="1"/>
</dbReference>
<dbReference type="AlphaFoldDB" id="A0A7K1SHX6"/>
<evidence type="ECO:0000313" key="2">
    <source>
        <dbReference type="EMBL" id="MVM33402.1"/>
    </source>
</evidence>
<evidence type="ECO:0000313" key="3">
    <source>
        <dbReference type="Proteomes" id="UP000436006"/>
    </source>
</evidence>
<proteinExistence type="predicted"/>
<reference evidence="2 3" key="1">
    <citation type="submission" date="2019-12" db="EMBL/GenBank/DDBJ databases">
        <title>Spirosoma sp. HMF4905 genome sequencing and assembly.</title>
        <authorList>
            <person name="Kang H."/>
            <person name="Cha I."/>
            <person name="Kim H."/>
            <person name="Joh K."/>
        </authorList>
    </citation>
    <scope>NUCLEOTIDE SEQUENCE [LARGE SCALE GENOMIC DNA]</scope>
    <source>
        <strain evidence="2 3">HMF4905</strain>
    </source>
</reference>
<keyword evidence="3" id="KW-1185">Reference proteome</keyword>
<dbReference type="Proteomes" id="UP000436006">
    <property type="component" value="Unassembled WGS sequence"/>
</dbReference>
<dbReference type="InterPro" id="IPR043519">
    <property type="entry name" value="NT_sf"/>
</dbReference>
<dbReference type="GO" id="GO:0051607">
    <property type="term" value="P:defense response to virus"/>
    <property type="evidence" value="ECO:0007669"/>
    <property type="project" value="UniProtKB-KW"/>
</dbReference>
<evidence type="ECO:0000256" key="1">
    <source>
        <dbReference type="ARBA" id="ARBA00023118"/>
    </source>
</evidence>
<dbReference type="RefSeq" id="WP_157588122.1">
    <property type="nucleotide sequence ID" value="NZ_WPIN01000011.1"/>
</dbReference>
<keyword evidence="2" id="KW-0808">Transferase</keyword>
<dbReference type="EMBL" id="WPIN01000011">
    <property type="protein sequence ID" value="MVM33402.1"/>
    <property type="molecule type" value="Genomic_DNA"/>
</dbReference>
<name>A0A7K1SHX6_9BACT</name>
<sequence>MSVSSWFQQFCTNIQISNDNVSTIAYRYKRITSQLNANYWNNNASETANSLYVGSYGRDTDIHVSDIDMIFRLPWDKHTQYNNHSGNGQSALIQEVKNIVLKTYSRTSVRGDGQVVVVEFSDDIRFELVPVFAYTDGSFCYPDTNNGGSWKTTNPKPEIQAIKEANDNWNKNLKRLCRMARAWKDNNNVNIKGILIDTLAYHFMSGWSYTDKSYLYYDYMSRDFFAYLYEARNNYSGWEIPGSKETIYRDGVFTSKAKSAYDLCLLAIQKEKDYPTTAKRHWREIYGAEFPA</sequence>
<gene>
    <name evidence="2" type="ORF">GO755_25410</name>
</gene>
<dbReference type="GO" id="GO:0016779">
    <property type="term" value="F:nucleotidyltransferase activity"/>
    <property type="evidence" value="ECO:0007669"/>
    <property type="project" value="InterPro"/>
</dbReference>
<comment type="caution">
    <text evidence="2">The sequence shown here is derived from an EMBL/GenBank/DDBJ whole genome shotgun (WGS) entry which is preliminary data.</text>
</comment>
<dbReference type="InterPro" id="IPR006116">
    <property type="entry name" value="NT_2-5OAS_ClassI-CCAase"/>
</dbReference>
<dbReference type="CDD" id="cd05400">
    <property type="entry name" value="NT_2-5OAS_ClassI-CCAase"/>
    <property type="match status" value="1"/>
</dbReference>